<dbReference type="AlphaFoldDB" id="A0ABD3GI50"/>
<keyword evidence="3" id="KW-1185">Reference proteome</keyword>
<accession>A0ABD3GI50</accession>
<evidence type="ECO:0000256" key="1">
    <source>
        <dbReference type="SAM" id="Phobius"/>
    </source>
</evidence>
<keyword evidence="1" id="KW-0812">Transmembrane</keyword>
<protein>
    <submittedName>
        <fullName evidence="2">Uncharacterized protein</fullName>
    </submittedName>
</protein>
<dbReference type="EMBL" id="JBJQOH010000007">
    <property type="protein sequence ID" value="KAL3678868.1"/>
    <property type="molecule type" value="Genomic_DNA"/>
</dbReference>
<dbReference type="Proteomes" id="UP001633002">
    <property type="component" value="Unassembled WGS sequence"/>
</dbReference>
<evidence type="ECO:0000313" key="2">
    <source>
        <dbReference type="EMBL" id="KAL3678868.1"/>
    </source>
</evidence>
<name>A0ABD3GI50_9MARC</name>
<keyword evidence="1" id="KW-0472">Membrane</keyword>
<feature type="transmembrane region" description="Helical" evidence="1">
    <location>
        <begin position="6"/>
        <end position="26"/>
    </location>
</feature>
<proteinExistence type="predicted"/>
<gene>
    <name evidence="2" type="ORF">R1sor_021824</name>
</gene>
<evidence type="ECO:0000313" key="3">
    <source>
        <dbReference type="Proteomes" id="UP001633002"/>
    </source>
</evidence>
<keyword evidence="1" id="KW-1133">Transmembrane helix</keyword>
<comment type="caution">
    <text evidence="2">The sequence shown here is derived from an EMBL/GenBank/DDBJ whole genome shotgun (WGS) entry which is preliminary data.</text>
</comment>
<sequence length="225" mass="25701">MEESSLMALASVANAGAMTVLCVVSFKRIRSLTAKGSSEHCRAPNHGPNQIRELVSQFLCPSLFIPAEGNETETWYRNDCINGRCTNCGPDKMSGLLCPVYESGTRTEGEASHRWKRYEYEGQGMKDANGHEKKRLELVHVETPVSTFIQYLLEKLAYFVKHDHVQKWQGKQYMRSLLLTVTRTLPAWRLIMIERQDSGVISRVGDFVRDYVIRLHRAARSVDRH</sequence>
<reference evidence="2 3" key="1">
    <citation type="submission" date="2024-09" db="EMBL/GenBank/DDBJ databases">
        <title>Chromosome-scale assembly of Riccia sorocarpa.</title>
        <authorList>
            <person name="Paukszto L."/>
        </authorList>
    </citation>
    <scope>NUCLEOTIDE SEQUENCE [LARGE SCALE GENOMIC DNA]</scope>
    <source>
        <strain evidence="2">LP-2024</strain>
        <tissue evidence="2">Aerial parts of the thallus</tissue>
    </source>
</reference>
<organism evidence="2 3">
    <name type="scientific">Riccia sorocarpa</name>
    <dbReference type="NCBI Taxonomy" id="122646"/>
    <lineage>
        <taxon>Eukaryota</taxon>
        <taxon>Viridiplantae</taxon>
        <taxon>Streptophyta</taxon>
        <taxon>Embryophyta</taxon>
        <taxon>Marchantiophyta</taxon>
        <taxon>Marchantiopsida</taxon>
        <taxon>Marchantiidae</taxon>
        <taxon>Marchantiales</taxon>
        <taxon>Ricciaceae</taxon>
        <taxon>Riccia</taxon>
    </lineage>
</organism>